<dbReference type="Proteomes" id="UP000252249">
    <property type="component" value="Unassembled WGS sequence"/>
</dbReference>
<dbReference type="AlphaFoldDB" id="A0A368P7C0"/>
<reference evidence="1 2" key="1">
    <citation type="submission" date="2018-07" db="EMBL/GenBank/DDBJ databases">
        <title>Oceanihabitans testaceum sp. nov., isolated from marine sediment.</title>
        <authorList>
            <person name="Li C.-M."/>
        </authorList>
    </citation>
    <scope>NUCLEOTIDE SEQUENCE [LARGE SCALE GENOMIC DNA]</scope>
    <source>
        <strain evidence="1 2">S9-10</strain>
    </source>
</reference>
<organism evidence="1 2">
    <name type="scientific">Oceanihabitans sediminis</name>
    <dbReference type="NCBI Taxonomy" id="1812012"/>
    <lineage>
        <taxon>Bacteria</taxon>
        <taxon>Pseudomonadati</taxon>
        <taxon>Bacteroidota</taxon>
        <taxon>Flavobacteriia</taxon>
        <taxon>Flavobacteriales</taxon>
        <taxon>Flavobacteriaceae</taxon>
        <taxon>Oceanihabitans</taxon>
    </lineage>
</organism>
<keyword evidence="2" id="KW-1185">Reference proteome</keyword>
<protein>
    <submittedName>
        <fullName evidence="1">Uncharacterized protein</fullName>
    </submittedName>
</protein>
<sequence length="79" mass="9413">MTLYEFNKLDMNARMEVTNQKGVFLDNYITDKERINLYAIDMFFVEVVYTPKKNFILEVRSFKTGQSLDKYSKDFSDGF</sequence>
<dbReference type="EMBL" id="QPIG01000001">
    <property type="protein sequence ID" value="RCU58004.1"/>
    <property type="molecule type" value="Genomic_DNA"/>
</dbReference>
<comment type="caution">
    <text evidence="1">The sequence shown here is derived from an EMBL/GenBank/DDBJ whole genome shotgun (WGS) entry which is preliminary data.</text>
</comment>
<evidence type="ECO:0000313" key="1">
    <source>
        <dbReference type="EMBL" id="RCU58004.1"/>
    </source>
</evidence>
<proteinExistence type="predicted"/>
<evidence type="ECO:0000313" key="2">
    <source>
        <dbReference type="Proteomes" id="UP000252249"/>
    </source>
</evidence>
<accession>A0A368P7C0</accession>
<name>A0A368P7C0_9FLAO</name>
<gene>
    <name evidence="1" type="ORF">DU428_01040</name>
</gene>
<dbReference type="OrthoDB" id="961510at2"/>
<dbReference type="RefSeq" id="WP_113965600.1">
    <property type="nucleotide sequence ID" value="NZ_JAWWDI010000026.1"/>
</dbReference>